<evidence type="ECO:0000313" key="3">
    <source>
        <dbReference type="Proteomes" id="UP000636709"/>
    </source>
</evidence>
<feature type="compositionally biased region" description="Low complexity" evidence="1">
    <location>
        <begin position="79"/>
        <end position="100"/>
    </location>
</feature>
<accession>A0A835B345</accession>
<name>A0A835B345_9POAL</name>
<dbReference type="Proteomes" id="UP000636709">
    <property type="component" value="Unassembled WGS sequence"/>
</dbReference>
<feature type="region of interest" description="Disordered" evidence="1">
    <location>
        <begin position="58"/>
        <end position="117"/>
    </location>
</feature>
<evidence type="ECO:0000313" key="2">
    <source>
        <dbReference type="EMBL" id="KAF8686218.1"/>
    </source>
</evidence>
<gene>
    <name evidence="2" type="ORF">HU200_043599</name>
</gene>
<evidence type="ECO:0000256" key="1">
    <source>
        <dbReference type="SAM" id="MobiDB-lite"/>
    </source>
</evidence>
<comment type="caution">
    <text evidence="2">The sequence shown here is derived from an EMBL/GenBank/DDBJ whole genome shotgun (WGS) entry which is preliminary data.</text>
</comment>
<dbReference type="AlphaFoldDB" id="A0A835B345"/>
<protein>
    <submittedName>
        <fullName evidence="2">Uncharacterized protein</fullName>
    </submittedName>
</protein>
<dbReference type="EMBL" id="JACEFO010002065">
    <property type="protein sequence ID" value="KAF8686218.1"/>
    <property type="molecule type" value="Genomic_DNA"/>
</dbReference>
<keyword evidence="3" id="KW-1185">Reference proteome</keyword>
<sequence>MAHARVFPIIIGPSWLSPVSDDPRRLFRPNHRNLPLRYPPSREGTHATPLRYVLRLLRSPSSPPHPNPMTWAHAGRSGGSSASGEAARTEAPAAAVLPDRAAPPSPPRRRRAAGGPNKITLGFCTNVQERCVLHAAWAAPTGQPSHSIRFWNLPKC</sequence>
<proteinExistence type="predicted"/>
<reference evidence="2" key="1">
    <citation type="submission" date="2020-07" db="EMBL/GenBank/DDBJ databases">
        <title>Genome sequence and genetic diversity analysis of an under-domesticated orphan crop, white fonio (Digitaria exilis).</title>
        <authorList>
            <person name="Bennetzen J.L."/>
            <person name="Chen S."/>
            <person name="Ma X."/>
            <person name="Wang X."/>
            <person name="Yssel A.E.J."/>
            <person name="Chaluvadi S.R."/>
            <person name="Johnson M."/>
            <person name="Gangashetty P."/>
            <person name="Hamidou F."/>
            <person name="Sanogo M.D."/>
            <person name="Zwaenepoel A."/>
            <person name="Wallace J."/>
            <person name="Van De Peer Y."/>
            <person name="Van Deynze A."/>
        </authorList>
    </citation>
    <scope>NUCLEOTIDE SEQUENCE</scope>
    <source>
        <tissue evidence="2">Leaves</tissue>
    </source>
</reference>
<organism evidence="2 3">
    <name type="scientific">Digitaria exilis</name>
    <dbReference type="NCBI Taxonomy" id="1010633"/>
    <lineage>
        <taxon>Eukaryota</taxon>
        <taxon>Viridiplantae</taxon>
        <taxon>Streptophyta</taxon>
        <taxon>Embryophyta</taxon>
        <taxon>Tracheophyta</taxon>
        <taxon>Spermatophyta</taxon>
        <taxon>Magnoliopsida</taxon>
        <taxon>Liliopsida</taxon>
        <taxon>Poales</taxon>
        <taxon>Poaceae</taxon>
        <taxon>PACMAD clade</taxon>
        <taxon>Panicoideae</taxon>
        <taxon>Panicodae</taxon>
        <taxon>Paniceae</taxon>
        <taxon>Anthephorinae</taxon>
        <taxon>Digitaria</taxon>
    </lineage>
</organism>